<dbReference type="InterPro" id="IPR003018">
    <property type="entry name" value="GAF"/>
</dbReference>
<dbReference type="Pfam" id="PF01740">
    <property type="entry name" value="STAS"/>
    <property type="match status" value="1"/>
</dbReference>
<gene>
    <name evidence="4" type="ORF">BE04_50705</name>
</gene>
<dbReference type="Pfam" id="PF13191">
    <property type="entry name" value="AAA_16"/>
    <property type="match status" value="1"/>
</dbReference>
<dbReference type="Gene3D" id="3.40.50.300">
    <property type="entry name" value="P-loop containing nucleotide triphosphate hydrolases"/>
    <property type="match status" value="1"/>
</dbReference>
<keyword evidence="4" id="KW-0808">Transferase</keyword>
<keyword evidence="4" id="KW-0418">Kinase</keyword>
<dbReference type="InterPro" id="IPR053159">
    <property type="entry name" value="Hybrid_Histidine_Kinase"/>
</dbReference>
<dbReference type="InterPro" id="IPR000719">
    <property type="entry name" value="Prot_kinase_dom"/>
</dbReference>
<dbReference type="SMART" id="SM00220">
    <property type="entry name" value="S_TKc"/>
    <property type="match status" value="1"/>
</dbReference>
<dbReference type="SMART" id="SM00065">
    <property type="entry name" value="GAF"/>
    <property type="match status" value="1"/>
</dbReference>
<dbReference type="PROSITE" id="PS00108">
    <property type="entry name" value="PROTEIN_KINASE_ST"/>
    <property type="match status" value="1"/>
</dbReference>
<evidence type="ECO:0000256" key="1">
    <source>
        <dbReference type="SAM" id="Coils"/>
    </source>
</evidence>
<dbReference type="Gene3D" id="3.30.750.24">
    <property type="entry name" value="STAS domain"/>
    <property type="match status" value="1"/>
</dbReference>
<dbReference type="GO" id="GO:0005524">
    <property type="term" value="F:ATP binding"/>
    <property type="evidence" value="ECO:0007669"/>
    <property type="project" value="InterPro"/>
</dbReference>
<evidence type="ECO:0000313" key="4">
    <source>
        <dbReference type="EMBL" id="KYF58274.1"/>
    </source>
</evidence>
<dbReference type="SUPFAM" id="SSF52540">
    <property type="entry name" value="P-loop containing nucleoside triphosphate hydrolases"/>
    <property type="match status" value="1"/>
</dbReference>
<dbReference type="Pfam" id="PF01590">
    <property type="entry name" value="GAF"/>
    <property type="match status" value="1"/>
</dbReference>
<keyword evidence="1" id="KW-0175">Coiled coil</keyword>
<feature type="coiled-coil region" evidence="1">
    <location>
        <begin position="1475"/>
        <end position="1530"/>
    </location>
</feature>
<comment type="caution">
    <text evidence="4">The sequence shown here is derived from an EMBL/GenBank/DDBJ whole genome shotgun (WGS) entry which is preliminary data.</text>
</comment>
<dbReference type="Gene3D" id="3.30.200.20">
    <property type="entry name" value="Phosphorylase Kinase, domain 1"/>
    <property type="match status" value="1"/>
</dbReference>
<dbReference type="PANTHER" id="PTHR43642">
    <property type="entry name" value="HYBRID SIGNAL TRANSDUCTION HISTIDINE KINASE G"/>
    <property type="match status" value="1"/>
</dbReference>
<dbReference type="CDD" id="cd14014">
    <property type="entry name" value="STKc_PknB_like"/>
    <property type="match status" value="1"/>
</dbReference>
<dbReference type="CDD" id="cd07041">
    <property type="entry name" value="STAS_RsbR_RsbS_like"/>
    <property type="match status" value="1"/>
</dbReference>
<dbReference type="PROSITE" id="PS50011">
    <property type="entry name" value="PROTEIN_KINASE_DOM"/>
    <property type="match status" value="1"/>
</dbReference>
<dbReference type="SUPFAM" id="SSF52091">
    <property type="entry name" value="SpoIIaa-like"/>
    <property type="match status" value="1"/>
</dbReference>
<dbReference type="PANTHER" id="PTHR43642:SF1">
    <property type="entry name" value="HYBRID SIGNAL TRANSDUCTION HISTIDINE KINASE G"/>
    <property type="match status" value="1"/>
</dbReference>
<dbReference type="InterPro" id="IPR029016">
    <property type="entry name" value="GAF-like_dom_sf"/>
</dbReference>
<dbReference type="Pfam" id="PF00069">
    <property type="entry name" value="Pkinase"/>
    <property type="match status" value="1"/>
</dbReference>
<dbReference type="Proteomes" id="UP000075604">
    <property type="component" value="Unassembled WGS sequence"/>
</dbReference>
<sequence length="1657" mass="183565">MVELPNHELLDTLHDGARSSVYLGRKKSTGKMCVIKVARKGVNGTRNVAILKRQYEITRNLDLDGVVKVYDLEVRLDYAALIMEYFAGRSLRAIIDEGIDEGIDERGNGRGIGLAQSVRIALQLADTLGAIHERNIIHKDIKPSNIIVDSDVGTSKLTDFSIASLLPGERAAVYDPWSAGEGTLQYISPEQTGRMNRSIDFRSDYYSLGVTLYELTTRRLPFETTDPLELVHHHIAKTPVAPHLLRPEIPEALSRVIMKLLSKTAEERYQSIFGLKADLKACLDMLEHGAPALDFVPGRKDKPTRLQISQRLYGRQEEVGALLSAFRSISGAGGPSELVLVAGYSGVGKSAVVSEIHKPIAKQGGYFAAGKFDQFTRNVPYAAVIAALREIVRQILTESKEELADWKARILAAVAPNGRVIAEVIPEIELILGEQPPVPALGSMETRNRFNLTFRSFIGAIALKTRALVLFLDDLQWADTGSLNLISVLLEDADIRHLLLLGSYRDNEVDDAHPLRVMLSALPRSGARVRTIALRPLAPEHVNQLVSDTLDAPAEECRPLSDIIFAKTHGNPFFTIQYLESVCREGHLRFSSETGAWTWNIADIERMDVADNVVDLMVRRIQGLRAATQRVLKLAACIGNQFDLRILALLHHKDVRATDEDLWDALDAGLVMPVDGDYKIARFLDDDEEGPVTFKFLHDRVQQAAYKLLTQIEQERTHLELGRLLISETPIESIEERIYDIVMHLNVGAELIVDRRERYEAALLNLRAGQKARRSTAYGPGVQCLRAAADFLPEDAWEANHDLALAIYTDLVELEYLAIDFGRAEACAKVAVDHARDVLEKIRIYELRIQFCLSQNRMNEAIELALSVLALLDVPLRSAPPPDVDTASLAKLPSMTNERMRAAIRIMCTATPAVYLAQPALVPQFAFTMVDICIRHGNSPLAAFAYLIYGVVQCFMNETDRAFALGGLAIDLTRRFGAVDLESKIHATVHVLIYHWKRHLRETLDPLQHAVQVGLDTGDIEYALHGSIHHSLHSFLVGDELAEAERRLKHSVDLSLKLNNQYPLYYASIWRQLVKGLQDPSAEKLRLVGESFDETTMMPRLGQSRTSIFSFHVAKAIQLYTFGHTAQAYDCLRAAEEYQDAVGGMAIVVEHNFYYSLSILAALGRAAEGEQGAALARVEENQRRLEAWASAAPENNLHRHDLVSAELARVKHEVVEAMALYDRAIEGARKHGYIQHEALSCELASAFYRSIGRHEIAHHYMTLAYRGYALWGANAKCHSLVSAFPHLMLEGTPEPPSSVAVTSHDGATLDVLSVVRASQAVASEIVLEKLLESLMTIVLENVGAQSGALALARGEGLFVEVEGTTQPKQAHVLRSVPVDSFGRAPRSLISYVQRTQTSVLLDDAAEETRFSTDPYIQEKRPKSLLCSPVMRQGRLIGVLYLENNLSTGVFTKDRLELLGILSSQIAISIENAKMYEGLEREVSARTEELRRSNEQLRAVNDRLQVELAERVRLQEERVQMQEEIIRSQRDRLLELSTPFIPITDDIMVMPIIGTIDDKRAAQMIETAMQGVAASAAKVVIVDVTGVKSVDTSVASRLMSLAHAVGLLGSRAILTGLRPAVAQSLVALGVDLGAIETRANLKAGIAYAMRRTAARLHA</sequence>
<dbReference type="SUPFAM" id="SSF56112">
    <property type="entry name" value="Protein kinase-like (PK-like)"/>
    <property type="match status" value="1"/>
</dbReference>
<name>A0A150PRG3_SORCE</name>
<feature type="domain" description="Protein kinase" evidence="2">
    <location>
        <begin position="7"/>
        <end position="283"/>
    </location>
</feature>
<dbReference type="InterPro" id="IPR041664">
    <property type="entry name" value="AAA_16"/>
</dbReference>
<dbReference type="InterPro" id="IPR011009">
    <property type="entry name" value="Kinase-like_dom_sf"/>
</dbReference>
<evidence type="ECO:0000259" key="3">
    <source>
        <dbReference type="PROSITE" id="PS50801"/>
    </source>
</evidence>
<organism evidence="4 5">
    <name type="scientific">Sorangium cellulosum</name>
    <name type="common">Polyangium cellulosum</name>
    <dbReference type="NCBI Taxonomy" id="56"/>
    <lineage>
        <taxon>Bacteria</taxon>
        <taxon>Pseudomonadati</taxon>
        <taxon>Myxococcota</taxon>
        <taxon>Polyangia</taxon>
        <taxon>Polyangiales</taxon>
        <taxon>Polyangiaceae</taxon>
        <taxon>Sorangium</taxon>
    </lineage>
</organism>
<dbReference type="Gene3D" id="3.30.450.40">
    <property type="match status" value="1"/>
</dbReference>
<dbReference type="InterPro" id="IPR002645">
    <property type="entry name" value="STAS_dom"/>
</dbReference>
<feature type="domain" description="STAS" evidence="3">
    <location>
        <begin position="1536"/>
        <end position="1647"/>
    </location>
</feature>
<protein>
    <submittedName>
        <fullName evidence="4">Protein kinase</fullName>
    </submittedName>
</protein>
<dbReference type="InterPro" id="IPR036513">
    <property type="entry name" value="STAS_dom_sf"/>
</dbReference>
<dbReference type="EMBL" id="JELX01001640">
    <property type="protein sequence ID" value="KYF58274.1"/>
    <property type="molecule type" value="Genomic_DNA"/>
</dbReference>
<dbReference type="InterPro" id="IPR027417">
    <property type="entry name" value="P-loop_NTPase"/>
</dbReference>
<evidence type="ECO:0000259" key="2">
    <source>
        <dbReference type="PROSITE" id="PS50011"/>
    </source>
</evidence>
<evidence type="ECO:0000313" key="5">
    <source>
        <dbReference type="Proteomes" id="UP000075604"/>
    </source>
</evidence>
<reference evidence="4 5" key="1">
    <citation type="submission" date="2014-02" db="EMBL/GenBank/DDBJ databases">
        <title>The small core and large imbalanced accessory genome model reveals a collaborative survival strategy of Sorangium cellulosum strains in nature.</title>
        <authorList>
            <person name="Han K."/>
            <person name="Peng R."/>
            <person name="Blom J."/>
            <person name="Li Y.-Z."/>
        </authorList>
    </citation>
    <scope>NUCLEOTIDE SEQUENCE [LARGE SCALE GENOMIC DNA]</scope>
    <source>
        <strain evidence="4 5">So0157-18</strain>
    </source>
</reference>
<proteinExistence type="predicted"/>
<dbReference type="GO" id="GO:0004672">
    <property type="term" value="F:protein kinase activity"/>
    <property type="evidence" value="ECO:0007669"/>
    <property type="project" value="InterPro"/>
</dbReference>
<accession>A0A150PRG3</accession>
<dbReference type="InterPro" id="IPR008271">
    <property type="entry name" value="Ser/Thr_kinase_AS"/>
</dbReference>
<dbReference type="Gene3D" id="1.10.510.10">
    <property type="entry name" value="Transferase(Phosphotransferase) domain 1"/>
    <property type="match status" value="1"/>
</dbReference>
<dbReference type="PROSITE" id="PS50801">
    <property type="entry name" value="STAS"/>
    <property type="match status" value="1"/>
</dbReference>
<dbReference type="SUPFAM" id="SSF55781">
    <property type="entry name" value="GAF domain-like"/>
    <property type="match status" value="1"/>
</dbReference>